<dbReference type="AlphaFoldDB" id="A0A8C4X1D4"/>
<dbReference type="SUPFAM" id="SSF50129">
    <property type="entry name" value="GroES-like"/>
    <property type="match status" value="1"/>
</dbReference>
<dbReference type="Proteomes" id="UP000694388">
    <property type="component" value="Unplaced"/>
</dbReference>
<evidence type="ECO:0000259" key="3">
    <source>
        <dbReference type="Pfam" id="PF00107"/>
    </source>
</evidence>
<evidence type="ECO:0000313" key="5">
    <source>
        <dbReference type="Proteomes" id="UP000694388"/>
    </source>
</evidence>
<dbReference type="Gene3D" id="3.90.180.10">
    <property type="entry name" value="Medium-chain alcohol dehydrogenases, catalytic domain"/>
    <property type="match status" value="1"/>
</dbReference>
<reference evidence="4" key="2">
    <citation type="submission" date="2025-09" db="UniProtKB">
        <authorList>
            <consortium name="Ensembl"/>
        </authorList>
    </citation>
    <scope>IDENTIFICATION</scope>
</reference>
<dbReference type="GO" id="GO:0047522">
    <property type="term" value="F:15-oxoprostaglandin 13-reductase [NAD(P)+] activity"/>
    <property type="evidence" value="ECO:0007669"/>
    <property type="project" value="UniProtKB-EC"/>
</dbReference>
<dbReference type="GeneTree" id="ENSGT00940000156793"/>
<reference evidence="4" key="1">
    <citation type="submission" date="2025-08" db="UniProtKB">
        <authorList>
            <consortium name="Ensembl"/>
        </authorList>
    </citation>
    <scope>IDENTIFICATION</scope>
</reference>
<feature type="domain" description="Alcohol dehydrogenase-like C-terminal" evidence="3">
    <location>
        <begin position="113"/>
        <end position="216"/>
    </location>
</feature>
<protein>
    <recommendedName>
        <fullName evidence="1">15-oxoprostaglandin 13-reductase</fullName>
        <ecNumber evidence="1">1.3.1.48</ecNumber>
    </recommendedName>
</protein>
<dbReference type="Ensembl" id="ENSEBUT00000026872.1">
    <property type="protein sequence ID" value="ENSEBUP00000026297.1"/>
    <property type="gene ID" value="ENSEBUG00000016193.1"/>
</dbReference>
<dbReference type="Gene3D" id="3.40.50.720">
    <property type="entry name" value="NAD(P)-binding Rossmann-like Domain"/>
    <property type="match status" value="1"/>
</dbReference>
<proteinExistence type="predicted"/>
<dbReference type="SUPFAM" id="SSF51735">
    <property type="entry name" value="NAD(P)-binding Rossmann-fold domains"/>
    <property type="match status" value="1"/>
</dbReference>
<evidence type="ECO:0000256" key="2">
    <source>
        <dbReference type="ARBA" id="ARBA00023002"/>
    </source>
</evidence>
<organism evidence="4 5">
    <name type="scientific">Eptatretus burgeri</name>
    <name type="common">Inshore hagfish</name>
    <dbReference type="NCBI Taxonomy" id="7764"/>
    <lineage>
        <taxon>Eukaryota</taxon>
        <taxon>Metazoa</taxon>
        <taxon>Chordata</taxon>
        <taxon>Craniata</taxon>
        <taxon>Vertebrata</taxon>
        <taxon>Cyclostomata</taxon>
        <taxon>Myxini</taxon>
        <taxon>Myxiniformes</taxon>
        <taxon>Myxinidae</taxon>
        <taxon>Eptatretinae</taxon>
        <taxon>Eptatretus</taxon>
    </lineage>
</organism>
<dbReference type="GO" id="GO:0006693">
    <property type="term" value="P:prostaglandin metabolic process"/>
    <property type="evidence" value="ECO:0007669"/>
    <property type="project" value="TreeGrafter"/>
</dbReference>
<dbReference type="InterPro" id="IPR036291">
    <property type="entry name" value="NAD(P)-bd_dom_sf"/>
</dbReference>
<dbReference type="PANTHER" id="PTHR43205:SF5">
    <property type="entry name" value="PROSTAGLANDIN REDUCTASE 2"/>
    <property type="match status" value="1"/>
</dbReference>
<dbReference type="EC" id="1.3.1.48" evidence="1"/>
<name>A0A8C4X1D4_EPTBU</name>
<dbReference type="PANTHER" id="PTHR43205">
    <property type="entry name" value="PROSTAGLANDIN REDUCTASE"/>
    <property type="match status" value="1"/>
</dbReference>
<accession>A0A8C4X1D4</accession>
<evidence type="ECO:0000313" key="4">
    <source>
        <dbReference type="Ensembl" id="ENSEBUP00000026297.1"/>
    </source>
</evidence>
<dbReference type="FunFam" id="3.40.50.720:FF:000121">
    <property type="entry name" value="Prostaglandin reductase 2"/>
    <property type="match status" value="1"/>
</dbReference>
<dbReference type="InterPro" id="IPR045010">
    <property type="entry name" value="MDR_fam"/>
</dbReference>
<keyword evidence="2" id="KW-0560">Oxidoreductase</keyword>
<dbReference type="Pfam" id="PF00107">
    <property type="entry name" value="ADH_zinc_N"/>
    <property type="match status" value="1"/>
</dbReference>
<keyword evidence="5" id="KW-1185">Reference proteome</keyword>
<sequence>MNADTGADYLRPWKLGKAIEGTGIGLVEQSEFEGLAPGDIVRSFTWPWQLRSTLPGASLNKIDPAIVGGHVSHFLGAVGLSGLTALLGIRVKGHIRQNANQTVLISGAAGSCGHLAGQIARLEGAATVVGICGSEEKCRVLVEELGFDGAINYKKKNVEAELQSCCPRGIDVYFDNVGGDISNSVIRQMNEGGHIVLCGQISQYNKDVPYPPPLLNDIEQVLHQRSITRERFLVLHYQERFAESVAQLAAWLADGKLKVSK</sequence>
<dbReference type="InterPro" id="IPR011032">
    <property type="entry name" value="GroES-like_sf"/>
</dbReference>
<evidence type="ECO:0000256" key="1">
    <source>
        <dbReference type="ARBA" id="ARBA00011981"/>
    </source>
</evidence>
<dbReference type="InterPro" id="IPR013149">
    <property type="entry name" value="ADH-like_C"/>
</dbReference>